<dbReference type="OMA" id="VMFEFNP"/>
<dbReference type="GO" id="GO:0032259">
    <property type="term" value="P:methylation"/>
    <property type="evidence" value="ECO:0007669"/>
    <property type="project" value="UniProtKB-KW"/>
</dbReference>
<reference evidence="3" key="1">
    <citation type="submission" date="2015-09" db="EMBL/GenBank/DDBJ databases">
        <authorList>
            <consortium name="Pathogen Informatics"/>
        </authorList>
    </citation>
    <scope>NUCLEOTIDE SEQUENCE [LARGE SCALE GENOMIC DNA]</scope>
    <source>
        <strain evidence="3">Lake Konstanz</strain>
    </source>
</reference>
<dbReference type="VEuPathDB" id="TriTrypDB:BSAL_30735"/>
<evidence type="ECO:0000313" key="3">
    <source>
        <dbReference type="Proteomes" id="UP000051952"/>
    </source>
</evidence>
<dbReference type="OrthoDB" id="530233at2759"/>
<dbReference type="InterPro" id="IPR006342">
    <property type="entry name" value="FkbM_mtfrase"/>
</dbReference>
<keyword evidence="2" id="KW-0808">Transferase</keyword>
<dbReference type="GO" id="GO:0008168">
    <property type="term" value="F:methyltransferase activity"/>
    <property type="evidence" value="ECO:0007669"/>
    <property type="project" value="UniProtKB-KW"/>
</dbReference>
<dbReference type="PANTHER" id="PTHR34203">
    <property type="entry name" value="METHYLTRANSFERASE, FKBM FAMILY PROTEIN"/>
    <property type="match status" value="1"/>
</dbReference>
<feature type="domain" description="Methyltransferase FkbM" evidence="1">
    <location>
        <begin position="52"/>
        <end position="216"/>
    </location>
</feature>
<evidence type="ECO:0000259" key="1">
    <source>
        <dbReference type="Pfam" id="PF05050"/>
    </source>
</evidence>
<protein>
    <submittedName>
        <fullName evidence="2">Methyltransferase, putative</fullName>
    </submittedName>
</protein>
<dbReference type="InterPro" id="IPR052514">
    <property type="entry name" value="SAM-dependent_MTase"/>
</dbReference>
<dbReference type="EMBL" id="CYKH01001899">
    <property type="protein sequence ID" value="CUG91207.1"/>
    <property type="molecule type" value="Genomic_DNA"/>
</dbReference>
<name>A0A0S4JIC6_BODSA</name>
<dbReference type="Pfam" id="PF05050">
    <property type="entry name" value="Methyltransf_21"/>
    <property type="match status" value="1"/>
</dbReference>
<dbReference type="AlphaFoldDB" id="A0A0S4JIC6"/>
<gene>
    <name evidence="2" type="ORF">BSAL_30735</name>
</gene>
<keyword evidence="2" id="KW-0489">Methyltransferase</keyword>
<dbReference type="Proteomes" id="UP000051952">
    <property type="component" value="Unassembled WGS sequence"/>
</dbReference>
<sequence length="310" mass="35072">MATRPGSEWIAVDVGANKGYVIAGWLETLLGQDRTPFTPHNLGVSIYTHNTVKEGYLNLCGGCTECIDPPVHMPQTQRASKVKVYAFEPSVANFKWLSFFYNDSSVVNVTNAAVSHTPSMAYFPDGVLGKETGKVSSVPLEGYVPVKIVSLDAFLASANIAYVDILSTDAEGFDQEVAKGARKLLEEGRVGVYQFEMYRAEDYKSIFERLYRWGYVCYYFTEVRKGYSAPWLIRISGCWQDYFQNLIGWVNGLCYNRRVPELAPIFDRLSMKMHRNGGPSRARARRGVLAFVDRYVPKRESTIEENREEK</sequence>
<evidence type="ECO:0000313" key="2">
    <source>
        <dbReference type="EMBL" id="CUG91207.1"/>
    </source>
</evidence>
<dbReference type="SUPFAM" id="SSF53335">
    <property type="entry name" value="S-adenosyl-L-methionine-dependent methyltransferases"/>
    <property type="match status" value="1"/>
</dbReference>
<dbReference type="Gene3D" id="3.40.50.150">
    <property type="entry name" value="Vaccinia Virus protein VP39"/>
    <property type="match status" value="1"/>
</dbReference>
<dbReference type="NCBIfam" id="TIGR01444">
    <property type="entry name" value="fkbM_fam"/>
    <property type="match status" value="1"/>
</dbReference>
<proteinExistence type="predicted"/>
<dbReference type="InterPro" id="IPR029063">
    <property type="entry name" value="SAM-dependent_MTases_sf"/>
</dbReference>
<accession>A0A0S4JIC6</accession>
<dbReference type="PANTHER" id="PTHR34203:SF15">
    <property type="entry name" value="SLL1173 PROTEIN"/>
    <property type="match status" value="1"/>
</dbReference>
<keyword evidence="3" id="KW-1185">Reference proteome</keyword>
<organism evidence="2 3">
    <name type="scientific">Bodo saltans</name>
    <name type="common">Flagellated protozoan</name>
    <dbReference type="NCBI Taxonomy" id="75058"/>
    <lineage>
        <taxon>Eukaryota</taxon>
        <taxon>Discoba</taxon>
        <taxon>Euglenozoa</taxon>
        <taxon>Kinetoplastea</taxon>
        <taxon>Metakinetoplastina</taxon>
        <taxon>Eubodonida</taxon>
        <taxon>Bodonidae</taxon>
        <taxon>Bodo</taxon>
    </lineage>
</organism>